<keyword evidence="12" id="KW-1185">Reference proteome</keyword>
<keyword evidence="4 9" id="KW-0456">Lyase</keyword>
<dbReference type="GO" id="GO:0006780">
    <property type="term" value="P:uroporphyrinogen III biosynthetic process"/>
    <property type="evidence" value="ECO:0007669"/>
    <property type="project" value="UniProtKB-UniRule"/>
</dbReference>
<dbReference type="KEGG" id="tsa:AciPR4_1114"/>
<dbReference type="UniPathway" id="UPA00251">
    <property type="reaction ID" value="UER00320"/>
</dbReference>
<evidence type="ECO:0000256" key="6">
    <source>
        <dbReference type="ARBA" id="ARBA00037589"/>
    </source>
</evidence>
<dbReference type="Pfam" id="PF02602">
    <property type="entry name" value="HEM4"/>
    <property type="match status" value="1"/>
</dbReference>
<evidence type="ECO:0000256" key="5">
    <source>
        <dbReference type="ARBA" id="ARBA00023244"/>
    </source>
</evidence>
<name>E8UXJ9_TERSS</name>
<evidence type="ECO:0000256" key="4">
    <source>
        <dbReference type="ARBA" id="ARBA00023239"/>
    </source>
</evidence>
<evidence type="ECO:0000313" key="12">
    <source>
        <dbReference type="Proteomes" id="UP000006844"/>
    </source>
</evidence>
<dbReference type="CDD" id="cd06578">
    <property type="entry name" value="HemD"/>
    <property type="match status" value="1"/>
</dbReference>
<comment type="catalytic activity">
    <reaction evidence="8 9">
        <text>hydroxymethylbilane = uroporphyrinogen III + H2O</text>
        <dbReference type="Rhea" id="RHEA:18965"/>
        <dbReference type="ChEBI" id="CHEBI:15377"/>
        <dbReference type="ChEBI" id="CHEBI:57308"/>
        <dbReference type="ChEBI" id="CHEBI:57845"/>
        <dbReference type="EC" id="4.2.1.75"/>
    </reaction>
</comment>
<dbReference type="EC" id="4.2.1.75" evidence="3 9"/>
<proteinExistence type="inferred from homology"/>
<protein>
    <recommendedName>
        <fullName evidence="7 9">Uroporphyrinogen-III synthase</fullName>
        <ecNumber evidence="3 9">4.2.1.75</ecNumber>
    </recommendedName>
</protein>
<accession>E8UXJ9</accession>
<dbReference type="AlphaFoldDB" id="E8UXJ9"/>
<dbReference type="HOGENOM" id="CLU_011276_9_5_0"/>
<keyword evidence="5 9" id="KW-0627">Porphyrin biosynthesis</keyword>
<evidence type="ECO:0000256" key="3">
    <source>
        <dbReference type="ARBA" id="ARBA00013109"/>
    </source>
</evidence>
<dbReference type="PANTHER" id="PTHR38042">
    <property type="entry name" value="UROPORPHYRINOGEN-III SYNTHASE, CHLOROPLASTIC"/>
    <property type="match status" value="1"/>
</dbReference>
<dbReference type="InterPro" id="IPR003754">
    <property type="entry name" value="4pyrrol_synth_uPrphyn_synth"/>
</dbReference>
<dbReference type="RefSeq" id="WP_013567676.1">
    <property type="nucleotide sequence ID" value="NC_014963.1"/>
</dbReference>
<dbReference type="Gene3D" id="3.40.50.10090">
    <property type="match status" value="2"/>
</dbReference>
<dbReference type="eggNOG" id="COG1587">
    <property type="taxonomic scope" value="Bacteria"/>
</dbReference>
<evidence type="ECO:0000256" key="1">
    <source>
        <dbReference type="ARBA" id="ARBA00004772"/>
    </source>
</evidence>
<dbReference type="GO" id="GO:0004852">
    <property type="term" value="F:uroporphyrinogen-III synthase activity"/>
    <property type="evidence" value="ECO:0007669"/>
    <property type="project" value="UniProtKB-UniRule"/>
</dbReference>
<organism evidence="11 12">
    <name type="scientific">Terriglobus saanensis (strain ATCC BAA-1853 / DSM 23119 / SP1PR4)</name>
    <dbReference type="NCBI Taxonomy" id="401053"/>
    <lineage>
        <taxon>Bacteria</taxon>
        <taxon>Pseudomonadati</taxon>
        <taxon>Acidobacteriota</taxon>
        <taxon>Terriglobia</taxon>
        <taxon>Terriglobales</taxon>
        <taxon>Acidobacteriaceae</taxon>
        <taxon>Terriglobus</taxon>
    </lineage>
</organism>
<dbReference type="STRING" id="401053.AciPR4_1114"/>
<gene>
    <name evidence="11" type="ordered locus">AciPR4_1114</name>
</gene>
<dbReference type="OrthoDB" id="9815856at2"/>
<feature type="domain" description="Tetrapyrrole biosynthesis uroporphyrinogen III synthase" evidence="10">
    <location>
        <begin position="18"/>
        <end position="242"/>
    </location>
</feature>
<evidence type="ECO:0000313" key="11">
    <source>
        <dbReference type="EMBL" id="ADV81943.1"/>
    </source>
</evidence>
<dbReference type="InterPro" id="IPR039793">
    <property type="entry name" value="UROS/Hem4"/>
</dbReference>
<reference evidence="11 12" key="1">
    <citation type="journal article" date="2012" name="Stand. Genomic Sci.">
        <title>Complete genome sequence of Terriglobus saanensis type strain SP1PR4(T), an Acidobacteria from tundra soil.</title>
        <authorList>
            <person name="Rawat S.R."/>
            <person name="Mannisto M.K."/>
            <person name="Starovoytov V."/>
            <person name="Goodwin L."/>
            <person name="Nolan M."/>
            <person name="Hauser L."/>
            <person name="Land M."/>
            <person name="Davenport K.W."/>
            <person name="Woyke T."/>
            <person name="Haggblom M.M."/>
        </authorList>
    </citation>
    <scope>NUCLEOTIDE SEQUENCE</scope>
    <source>
        <strain evidence="12">ATCC BAA-1853 / DSM 23119 / SP1PR4</strain>
    </source>
</reference>
<dbReference type="PANTHER" id="PTHR38042:SF1">
    <property type="entry name" value="UROPORPHYRINOGEN-III SYNTHASE, CHLOROPLASTIC"/>
    <property type="match status" value="1"/>
</dbReference>
<comment type="pathway">
    <text evidence="1 9">Porphyrin-containing compound metabolism; protoporphyrin-IX biosynthesis; coproporphyrinogen-III from 5-aminolevulinate: step 3/4.</text>
</comment>
<evidence type="ECO:0000256" key="7">
    <source>
        <dbReference type="ARBA" id="ARBA00040167"/>
    </source>
</evidence>
<evidence type="ECO:0000256" key="9">
    <source>
        <dbReference type="RuleBase" id="RU366031"/>
    </source>
</evidence>
<evidence type="ECO:0000256" key="2">
    <source>
        <dbReference type="ARBA" id="ARBA00008133"/>
    </source>
</evidence>
<dbReference type="SUPFAM" id="SSF69618">
    <property type="entry name" value="HemD-like"/>
    <property type="match status" value="1"/>
</dbReference>
<evidence type="ECO:0000256" key="8">
    <source>
        <dbReference type="ARBA" id="ARBA00048617"/>
    </source>
</evidence>
<sequence length="252" mass="27034">MPDRKRILVTRAKHQASALADALAERGFEVVAIPAIEIVPPEDSYRALDWALRTVERFEWIVFTSANAVEVFASRLEFLDLPVPDTLQIAAIGQATARALTELGLQVDVIPPTAVAESLAEALAPHVADTHVLLIRAAEAREVLVPQLEAVGAKVTVAAAYRTVVPEDSAESLRTELGDIDAFTFTSASSVRNLGILLHSAEVTLPMEAVMASIGPVTSQAMRESGWEPTVEAQEASVAALAEALKVYFSNR</sequence>
<evidence type="ECO:0000259" key="10">
    <source>
        <dbReference type="Pfam" id="PF02602"/>
    </source>
</evidence>
<dbReference type="EMBL" id="CP002467">
    <property type="protein sequence ID" value="ADV81943.1"/>
    <property type="molecule type" value="Genomic_DNA"/>
</dbReference>
<comment type="similarity">
    <text evidence="2 9">Belongs to the uroporphyrinogen-III synthase family.</text>
</comment>
<dbReference type="InterPro" id="IPR036108">
    <property type="entry name" value="4pyrrol_syn_uPrphyn_synt_sf"/>
</dbReference>
<dbReference type="GO" id="GO:0006782">
    <property type="term" value="P:protoporphyrinogen IX biosynthetic process"/>
    <property type="evidence" value="ECO:0007669"/>
    <property type="project" value="UniProtKB-UniRule"/>
</dbReference>
<dbReference type="Proteomes" id="UP000006844">
    <property type="component" value="Chromosome"/>
</dbReference>
<comment type="function">
    <text evidence="6 9">Catalyzes cyclization of the linear tetrapyrrole, hydroxymethylbilane, to the macrocyclic uroporphyrinogen III.</text>
</comment>